<keyword evidence="5 6" id="KW-0472">Membrane</keyword>
<feature type="transmembrane region" description="Helical" evidence="6">
    <location>
        <begin position="104"/>
        <end position="129"/>
    </location>
</feature>
<dbReference type="PANTHER" id="PTHR30482">
    <property type="entry name" value="HIGH-AFFINITY BRANCHED-CHAIN AMINO ACID TRANSPORT SYSTEM PERMEASE"/>
    <property type="match status" value="1"/>
</dbReference>
<dbReference type="GO" id="GO:0005886">
    <property type="term" value="C:plasma membrane"/>
    <property type="evidence" value="ECO:0007669"/>
    <property type="project" value="UniProtKB-SubCell"/>
</dbReference>
<protein>
    <recommendedName>
        <fullName evidence="9">Branched-chain amino acid ABC transporter permease</fullName>
    </recommendedName>
</protein>
<comment type="subcellular location">
    <subcellularLocation>
        <location evidence="1">Cell membrane</location>
        <topology evidence="1">Multi-pass membrane protein</topology>
    </subcellularLocation>
</comment>
<sequence>MEEGDLSMAYKINFSYHLKRPTLLFIILTIIIVPILKLLNIFTTDTLIIMMSFIGYAAALNIIMGFSGYVDFGHTVFIGISGYAYVLLIWYLEPFNILQHFGSGVGALILAMLAGLTSAAIAVLVGYPVLKLRGAYFAIATLGLDFAALYIVKSTVPALNPSQFMAAEIILRRDLIVPKSMIFNAVLIAVSLTLLANYIISKSRFGIGLVAIKEDEDAAEDIGIPTTKYKIIAYSLSAFFTGLIGSLMILNSG</sequence>
<organism evidence="7 8">
    <name type="scientific">Thermoproteota archaeon</name>
    <dbReference type="NCBI Taxonomy" id="2056631"/>
    <lineage>
        <taxon>Archaea</taxon>
        <taxon>Thermoproteota</taxon>
    </lineage>
</organism>
<feature type="transmembrane region" description="Helical" evidence="6">
    <location>
        <begin position="231"/>
        <end position="250"/>
    </location>
</feature>
<feature type="transmembrane region" description="Helical" evidence="6">
    <location>
        <begin position="72"/>
        <end position="92"/>
    </location>
</feature>
<dbReference type="InterPro" id="IPR001851">
    <property type="entry name" value="ABC_transp_permease"/>
</dbReference>
<evidence type="ECO:0000256" key="3">
    <source>
        <dbReference type="ARBA" id="ARBA00022692"/>
    </source>
</evidence>
<dbReference type="EMBL" id="QMQV01000184">
    <property type="protein sequence ID" value="RLE46433.1"/>
    <property type="molecule type" value="Genomic_DNA"/>
</dbReference>
<evidence type="ECO:0008006" key="9">
    <source>
        <dbReference type="Google" id="ProtNLM"/>
    </source>
</evidence>
<feature type="transmembrane region" description="Helical" evidence="6">
    <location>
        <begin position="20"/>
        <end position="39"/>
    </location>
</feature>
<reference evidence="7 8" key="1">
    <citation type="submission" date="2018-06" db="EMBL/GenBank/DDBJ databases">
        <title>Extensive metabolic versatility and redundancy in microbially diverse, dynamic hydrothermal sediments.</title>
        <authorList>
            <person name="Dombrowski N."/>
            <person name="Teske A."/>
            <person name="Baker B.J."/>
        </authorList>
    </citation>
    <scope>NUCLEOTIDE SEQUENCE [LARGE SCALE GENOMIC DNA]</scope>
    <source>
        <strain evidence="7">B66_G16</strain>
    </source>
</reference>
<evidence type="ECO:0000256" key="6">
    <source>
        <dbReference type="SAM" id="Phobius"/>
    </source>
</evidence>
<evidence type="ECO:0000256" key="1">
    <source>
        <dbReference type="ARBA" id="ARBA00004651"/>
    </source>
</evidence>
<feature type="transmembrane region" description="Helical" evidence="6">
    <location>
        <begin position="135"/>
        <end position="152"/>
    </location>
</feature>
<evidence type="ECO:0000256" key="4">
    <source>
        <dbReference type="ARBA" id="ARBA00022989"/>
    </source>
</evidence>
<evidence type="ECO:0000313" key="7">
    <source>
        <dbReference type="EMBL" id="RLE46433.1"/>
    </source>
</evidence>
<feature type="transmembrane region" description="Helical" evidence="6">
    <location>
        <begin position="181"/>
        <end position="200"/>
    </location>
</feature>
<feature type="non-terminal residue" evidence="7">
    <location>
        <position position="253"/>
    </location>
</feature>
<dbReference type="InterPro" id="IPR043428">
    <property type="entry name" value="LivM-like"/>
</dbReference>
<keyword evidence="3 6" id="KW-0812">Transmembrane</keyword>
<keyword evidence="2" id="KW-1003">Cell membrane</keyword>
<dbReference type="Proteomes" id="UP000278475">
    <property type="component" value="Unassembled WGS sequence"/>
</dbReference>
<name>A0A497EKD7_9CREN</name>
<accession>A0A497EKD7</accession>
<dbReference type="AlphaFoldDB" id="A0A497EKD7"/>
<evidence type="ECO:0000313" key="8">
    <source>
        <dbReference type="Proteomes" id="UP000278475"/>
    </source>
</evidence>
<evidence type="ECO:0000256" key="5">
    <source>
        <dbReference type="ARBA" id="ARBA00023136"/>
    </source>
</evidence>
<dbReference type="GO" id="GO:0015658">
    <property type="term" value="F:branched-chain amino acid transmembrane transporter activity"/>
    <property type="evidence" value="ECO:0007669"/>
    <property type="project" value="InterPro"/>
</dbReference>
<proteinExistence type="predicted"/>
<comment type="caution">
    <text evidence="7">The sequence shown here is derived from an EMBL/GenBank/DDBJ whole genome shotgun (WGS) entry which is preliminary data.</text>
</comment>
<dbReference type="PANTHER" id="PTHR30482:SF10">
    <property type="entry name" value="HIGH-AFFINITY BRANCHED-CHAIN AMINO ACID TRANSPORT PROTEIN BRAE"/>
    <property type="match status" value="1"/>
</dbReference>
<evidence type="ECO:0000256" key="2">
    <source>
        <dbReference type="ARBA" id="ARBA00022475"/>
    </source>
</evidence>
<dbReference type="Pfam" id="PF02653">
    <property type="entry name" value="BPD_transp_2"/>
    <property type="match status" value="1"/>
</dbReference>
<feature type="transmembrane region" description="Helical" evidence="6">
    <location>
        <begin position="46"/>
        <end position="66"/>
    </location>
</feature>
<gene>
    <name evidence="7" type="ORF">DRJ31_10035</name>
</gene>
<keyword evidence="4 6" id="KW-1133">Transmembrane helix</keyword>
<dbReference type="CDD" id="cd06581">
    <property type="entry name" value="TM_PBP1_LivM_like"/>
    <property type="match status" value="1"/>
</dbReference>